<dbReference type="Proteomes" id="UP000309215">
    <property type="component" value="Unassembled WGS sequence"/>
</dbReference>
<dbReference type="AlphaFoldDB" id="A0A4U1J7U1"/>
<proteinExistence type="predicted"/>
<accession>A0A4U1J7U1</accession>
<dbReference type="OrthoDB" id="5528321at2"/>
<keyword evidence="2" id="KW-1185">Reference proteome</keyword>
<protein>
    <submittedName>
        <fullName evidence="1">Uncharacterized protein</fullName>
    </submittedName>
</protein>
<sequence>MKLSRVAGRGLLEMAKGLRGLSKGSHQTEVQRTLGKEAVELVRDGIEAGRSPDGDAWPKRAADGALALQPLAAHVEYRPLPPNPFECAVEVRVNHWTAHFAQRGTLQHGVIHNPERPLVPDGQPPPGWIARIRAGVGVAFSAAVRRAVKGE</sequence>
<dbReference type="RefSeq" id="WP_136931793.1">
    <property type="nucleotide sequence ID" value="NZ_SSMQ01000029.1"/>
</dbReference>
<name>A0A4U1J7U1_9BACT</name>
<comment type="caution">
    <text evidence="1">The sequence shown here is derived from an EMBL/GenBank/DDBJ whole genome shotgun (WGS) entry which is preliminary data.</text>
</comment>
<dbReference type="EMBL" id="SSMQ01000029">
    <property type="protein sequence ID" value="TKD03441.1"/>
    <property type="molecule type" value="Genomic_DNA"/>
</dbReference>
<organism evidence="1 2">
    <name type="scientific">Polyangium fumosum</name>
    <dbReference type="NCBI Taxonomy" id="889272"/>
    <lineage>
        <taxon>Bacteria</taxon>
        <taxon>Pseudomonadati</taxon>
        <taxon>Myxococcota</taxon>
        <taxon>Polyangia</taxon>
        <taxon>Polyangiales</taxon>
        <taxon>Polyangiaceae</taxon>
        <taxon>Polyangium</taxon>
    </lineage>
</organism>
<evidence type="ECO:0000313" key="1">
    <source>
        <dbReference type="EMBL" id="TKD03441.1"/>
    </source>
</evidence>
<evidence type="ECO:0000313" key="2">
    <source>
        <dbReference type="Proteomes" id="UP000309215"/>
    </source>
</evidence>
<gene>
    <name evidence="1" type="ORF">E8A74_26115</name>
</gene>
<reference evidence="1 2" key="1">
    <citation type="submission" date="2019-04" db="EMBL/GenBank/DDBJ databases">
        <authorList>
            <person name="Li Y."/>
            <person name="Wang J."/>
        </authorList>
    </citation>
    <scope>NUCLEOTIDE SEQUENCE [LARGE SCALE GENOMIC DNA]</scope>
    <source>
        <strain evidence="1 2">DSM 14668</strain>
    </source>
</reference>